<dbReference type="GO" id="GO:0016740">
    <property type="term" value="F:transferase activity"/>
    <property type="evidence" value="ECO:0007669"/>
    <property type="project" value="UniProtKB-KW"/>
</dbReference>
<evidence type="ECO:0000313" key="4">
    <source>
        <dbReference type="Proteomes" id="UP000282832"/>
    </source>
</evidence>
<gene>
    <name evidence="3" type="ORF">EOJ36_09175</name>
</gene>
<evidence type="ECO:0000259" key="2">
    <source>
        <dbReference type="Pfam" id="PF00535"/>
    </source>
</evidence>
<keyword evidence="1" id="KW-0812">Transmembrane</keyword>
<keyword evidence="1" id="KW-0472">Membrane</keyword>
<dbReference type="PANTHER" id="PTHR43179">
    <property type="entry name" value="RHAMNOSYLTRANSFERASE WBBL"/>
    <property type="match status" value="1"/>
</dbReference>
<dbReference type="InterPro" id="IPR029044">
    <property type="entry name" value="Nucleotide-diphossugar_trans"/>
</dbReference>
<dbReference type="PANTHER" id="PTHR43179:SF7">
    <property type="entry name" value="RHAMNOSYLTRANSFERASE WBBL"/>
    <property type="match status" value="1"/>
</dbReference>
<accession>A0A437PP84</accession>
<organism evidence="3 4">
    <name type="scientific">Sandaracinomonas limnophila</name>
    <dbReference type="NCBI Taxonomy" id="1862386"/>
    <lineage>
        <taxon>Bacteria</taxon>
        <taxon>Pseudomonadati</taxon>
        <taxon>Bacteroidota</taxon>
        <taxon>Cytophagia</taxon>
        <taxon>Cytophagales</taxon>
        <taxon>Flectobacillaceae</taxon>
        <taxon>Sandaracinomonas</taxon>
    </lineage>
</organism>
<feature type="domain" description="Glycosyltransferase 2-like" evidence="2">
    <location>
        <begin position="10"/>
        <end position="134"/>
    </location>
</feature>
<dbReference type="InterPro" id="IPR001173">
    <property type="entry name" value="Glyco_trans_2-like"/>
</dbReference>
<evidence type="ECO:0000256" key="1">
    <source>
        <dbReference type="SAM" id="Phobius"/>
    </source>
</evidence>
<protein>
    <submittedName>
        <fullName evidence="3">Glycosyltransferase</fullName>
    </submittedName>
</protein>
<keyword evidence="1" id="KW-1133">Transmembrane helix</keyword>
<dbReference type="Pfam" id="PF00535">
    <property type="entry name" value="Glycos_transf_2"/>
    <property type="match status" value="1"/>
</dbReference>
<proteinExistence type="predicted"/>
<comment type="caution">
    <text evidence="3">The sequence shown here is derived from an EMBL/GenBank/DDBJ whole genome shotgun (WGS) entry which is preliminary data.</text>
</comment>
<name>A0A437PP84_9BACT</name>
<feature type="transmembrane region" description="Helical" evidence="1">
    <location>
        <begin position="259"/>
        <end position="284"/>
    </location>
</feature>
<reference evidence="3 4" key="1">
    <citation type="submission" date="2019-01" db="EMBL/GenBank/DDBJ databases">
        <authorList>
            <person name="Chen W.-M."/>
        </authorList>
    </citation>
    <scope>NUCLEOTIDE SEQUENCE [LARGE SCALE GENOMIC DNA]</scope>
    <source>
        <strain evidence="3 4">FSY-15</strain>
    </source>
</reference>
<dbReference type="OrthoDB" id="9771846at2"/>
<evidence type="ECO:0000313" key="3">
    <source>
        <dbReference type="EMBL" id="RVU24090.1"/>
    </source>
</evidence>
<dbReference type="Proteomes" id="UP000282832">
    <property type="component" value="Unassembled WGS sequence"/>
</dbReference>
<dbReference type="AlphaFoldDB" id="A0A437PP84"/>
<dbReference type="EMBL" id="SACY01000004">
    <property type="protein sequence ID" value="RVU24090.1"/>
    <property type="molecule type" value="Genomic_DNA"/>
</dbReference>
<dbReference type="SUPFAM" id="SSF53448">
    <property type="entry name" value="Nucleotide-diphospho-sugar transferases"/>
    <property type="match status" value="1"/>
</dbReference>
<keyword evidence="3" id="KW-0808">Transferase</keyword>
<sequence>MTHNSLLDLSIIIVNYKTEALILDCLNSIKKFDAGFSYELIVIDNCYEPGANKQIVSDFPGLKWIDAGGNIGFSRANNLGLSNSVGKYVLFLNADTLIIDHSIFNALNFLKSNSAFVAVGGLQVDLNGNPLPYYSTLNEIRKDLYILPNKPVFQKLILALLPTENFSKGETNNLVGAFILTTKTALQKVGNWDEDFFMYAEDAELSFRLSKIGKLTYLENVKFVHLINENEFRRTEYSWANRFSVQVQLSNFLWIRKSYGIFPLLILYFNYILLVPSFWVWKFYKNLSEGKKMFANPKNQRLLDKKVRILLNYLPSLMFAKKKFFKIKQEENIDKINS</sequence>
<keyword evidence="4" id="KW-1185">Reference proteome</keyword>
<dbReference type="Gene3D" id="3.90.550.10">
    <property type="entry name" value="Spore Coat Polysaccharide Biosynthesis Protein SpsA, Chain A"/>
    <property type="match status" value="1"/>
</dbReference>